<protein>
    <submittedName>
        <fullName evidence="1">Uncharacterized protein</fullName>
    </submittedName>
</protein>
<keyword evidence="2" id="KW-1185">Reference proteome</keyword>
<proteinExistence type="predicted"/>
<reference evidence="1 2" key="1">
    <citation type="submission" date="2009-07" db="EMBL/GenBank/DDBJ databases">
        <authorList>
            <person name="Madupu R."/>
            <person name="Sebastian Y."/>
            <person name="Durkin A.S."/>
            <person name="Torralba M."/>
            <person name="Methe B."/>
            <person name="Sutton G.G."/>
            <person name="Strausberg R.L."/>
            <person name="Nelson K.E."/>
        </authorList>
    </citation>
    <scope>NUCLEOTIDE SEQUENCE [LARGE SCALE GENOMIC DNA]</scope>
    <source>
        <strain evidence="1 2">RM3268</strain>
    </source>
</reference>
<gene>
    <name evidence="1" type="ORF">CAMGR0001_0008</name>
</gene>
<sequence length="91" mass="10563">MLCVAACDASKAVLRARIKQRGRGASKFSLAQNPRRRSYRRVKFRSMFRAKRKKTVPQIIRATEVCPRGSAPPYLLERFKNVFALKFNAYR</sequence>
<accession>C8PI27</accession>
<dbReference type="AlphaFoldDB" id="C8PI27"/>
<evidence type="ECO:0000313" key="1">
    <source>
        <dbReference type="EMBL" id="EEV17417.1"/>
    </source>
</evidence>
<name>C8PI27_9BACT</name>
<organism evidence="1 2">
    <name type="scientific">Campylobacter gracilis RM3268</name>
    <dbReference type="NCBI Taxonomy" id="553220"/>
    <lineage>
        <taxon>Bacteria</taxon>
        <taxon>Pseudomonadati</taxon>
        <taxon>Campylobacterota</taxon>
        <taxon>Epsilonproteobacteria</taxon>
        <taxon>Campylobacterales</taxon>
        <taxon>Campylobacteraceae</taxon>
        <taxon>Campylobacter</taxon>
    </lineage>
</organism>
<dbReference type="EMBL" id="ACYG01000025">
    <property type="protein sequence ID" value="EEV17417.1"/>
    <property type="molecule type" value="Genomic_DNA"/>
</dbReference>
<evidence type="ECO:0000313" key="2">
    <source>
        <dbReference type="Proteomes" id="UP000005709"/>
    </source>
</evidence>
<comment type="caution">
    <text evidence="1">The sequence shown here is derived from an EMBL/GenBank/DDBJ whole genome shotgun (WGS) entry which is preliminary data.</text>
</comment>
<dbReference type="Proteomes" id="UP000005709">
    <property type="component" value="Unassembled WGS sequence"/>
</dbReference>